<dbReference type="EMBL" id="BARS01004108">
    <property type="protein sequence ID" value="GAF73125.1"/>
    <property type="molecule type" value="Genomic_DNA"/>
</dbReference>
<proteinExistence type="predicted"/>
<dbReference type="AlphaFoldDB" id="X0TAN4"/>
<gene>
    <name evidence="1" type="ORF">S01H1_08004</name>
</gene>
<organism evidence="1">
    <name type="scientific">marine sediment metagenome</name>
    <dbReference type="NCBI Taxonomy" id="412755"/>
    <lineage>
        <taxon>unclassified sequences</taxon>
        <taxon>metagenomes</taxon>
        <taxon>ecological metagenomes</taxon>
    </lineage>
</organism>
<protein>
    <submittedName>
        <fullName evidence="1">Uncharacterized protein</fullName>
    </submittedName>
</protein>
<sequence length="51" mass="5717">PVVGYSSAGYPIHHRFREGLVSVITLYIGKGSNYRVEYVLFVLRLHPVGKA</sequence>
<feature type="non-terminal residue" evidence="1">
    <location>
        <position position="1"/>
    </location>
</feature>
<comment type="caution">
    <text evidence="1">The sequence shown here is derived from an EMBL/GenBank/DDBJ whole genome shotgun (WGS) entry which is preliminary data.</text>
</comment>
<reference evidence="1" key="1">
    <citation type="journal article" date="2014" name="Front. Microbiol.">
        <title>High frequency of phylogenetically diverse reductive dehalogenase-homologous genes in deep subseafloor sedimentary metagenomes.</title>
        <authorList>
            <person name="Kawai M."/>
            <person name="Futagami T."/>
            <person name="Toyoda A."/>
            <person name="Takaki Y."/>
            <person name="Nishi S."/>
            <person name="Hori S."/>
            <person name="Arai W."/>
            <person name="Tsubouchi T."/>
            <person name="Morono Y."/>
            <person name="Uchiyama I."/>
            <person name="Ito T."/>
            <person name="Fujiyama A."/>
            <person name="Inagaki F."/>
            <person name="Takami H."/>
        </authorList>
    </citation>
    <scope>NUCLEOTIDE SEQUENCE</scope>
    <source>
        <strain evidence="1">Expedition CK06-06</strain>
    </source>
</reference>
<name>X0TAN4_9ZZZZ</name>
<evidence type="ECO:0000313" key="1">
    <source>
        <dbReference type="EMBL" id="GAF73125.1"/>
    </source>
</evidence>
<accession>X0TAN4</accession>